<dbReference type="AlphaFoldDB" id="J1IXL7"/>
<name>J1IXL7_9HYPH</name>
<proteinExistence type="predicted"/>
<dbReference type="Proteomes" id="UP000008761">
    <property type="component" value="Unassembled WGS sequence"/>
</dbReference>
<evidence type="ECO:0000313" key="3">
    <source>
        <dbReference type="Proteomes" id="UP000008761"/>
    </source>
</evidence>
<protein>
    <recommendedName>
        <fullName evidence="1">Plasmid replication protein C N-terminal domain-containing protein</fullName>
    </recommendedName>
</protein>
<gene>
    <name evidence="2" type="ORF">MEC_00089</name>
</gene>
<sequence>MCVSGNFKRYPIRNHSDDIVTACSVDLRILVARYHELKQKVDEVLKAQEKQKEALHYFRGFVQQIKTSYTEMEATPFMSCFF</sequence>
<evidence type="ECO:0000313" key="2">
    <source>
        <dbReference type="EMBL" id="EJF75980.1"/>
    </source>
</evidence>
<accession>J1IXL7</accession>
<reference evidence="2 3" key="1">
    <citation type="submission" date="2012-03" db="EMBL/GenBank/DDBJ databases">
        <title>The Genome Sequence of Bartonella alsatica IBS 382.</title>
        <authorList>
            <consortium name="The Broad Institute Genome Sequencing Platform"/>
            <consortium name="The Broad Institute Genome Sequencing Center for Infectious Disease"/>
            <person name="Feldgarden M."/>
            <person name="Kirby J."/>
            <person name="Kosoy M."/>
            <person name="Birtles R."/>
            <person name="Probert W.S."/>
            <person name="Chiaraviglio L."/>
            <person name="Young S.K."/>
            <person name="Zeng Q."/>
            <person name="Gargeya S."/>
            <person name="Fitzgerald M."/>
            <person name="Haas B."/>
            <person name="Abouelleil A."/>
            <person name="Alvarado L."/>
            <person name="Arachchi H.M."/>
            <person name="Berlin A."/>
            <person name="Chapman S.B."/>
            <person name="Gearin G."/>
            <person name="Goldberg J."/>
            <person name="Griggs A."/>
            <person name="Gujja S."/>
            <person name="Hansen M."/>
            <person name="Heiman D."/>
            <person name="Howarth C."/>
            <person name="Larimer J."/>
            <person name="Lui A."/>
            <person name="MacDonald P.J.P."/>
            <person name="McCowen C."/>
            <person name="Montmayeur A."/>
            <person name="Murphy C."/>
            <person name="Neiman D."/>
            <person name="Pearson M."/>
            <person name="Priest M."/>
            <person name="Roberts A."/>
            <person name="Saif S."/>
            <person name="Shea T."/>
            <person name="Sisk P."/>
            <person name="Stolte C."/>
            <person name="Sykes S."/>
            <person name="Wortman J."/>
            <person name="Nusbaum C."/>
            <person name="Birren B."/>
        </authorList>
    </citation>
    <scope>NUCLEOTIDE SEQUENCE [LARGE SCALE GENOMIC DNA]</scope>
    <source>
        <strain evidence="2 3">IBS 382</strain>
    </source>
</reference>
<dbReference type="eggNOG" id="COG0640">
    <property type="taxonomic scope" value="Bacteria"/>
</dbReference>
<feature type="domain" description="Plasmid replication protein C N-terminal" evidence="1">
    <location>
        <begin position="4"/>
        <end position="67"/>
    </location>
</feature>
<dbReference type="RefSeq" id="WP_005864592.1">
    <property type="nucleotide sequence ID" value="NZ_JH725020.1"/>
</dbReference>
<evidence type="ECO:0000259" key="1">
    <source>
        <dbReference type="Pfam" id="PF03428"/>
    </source>
</evidence>
<dbReference type="InterPro" id="IPR005090">
    <property type="entry name" value="RepC_N"/>
</dbReference>
<dbReference type="HOGENOM" id="CLU_2551424_0_0_5"/>
<comment type="caution">
    <text evidence="2">The sequence shown here is derived from an EMBL/GenBank/DDBJ whole genome shotgun (WGS) entry which is preliminary data.</text>
</comment>
<dbReference type="STRING" id="1094551.MEC_00089"/>
<organism evidence="2 3">
    <name type="scientific">Bartonella alsatica IBS 382</name>
    <dbReference type="NCBI Taxonomy" id="1094551"/>
    <lineage>
        <taxon>Bacteria</taxon>
        <taxon>Pseudomonadati</taxon>
        <taxon>Pseudomonadota</taxon>
        <taxon>Alphaproteobacteria</taxon>
        <taxon>Hyphomicrobiales</taxon>
        <taxon>Bartonellaceae</taxon>
        <taxon>Bartonella</taxon>
    </lineage>
</organism>
<dbReference type="Pfam" id="PF03428">
    <property type="entry name" value="RP-C"/>
    <property type="match status" value="1"/>
</dbReference>
<dbReference type="EMBL" id="AIME01000002">
    <property type="protein sequence ID" value="EJF75980.1"/>
    <property type="molecule type" value="Genomic_DNA"/>
</dbReference>
<dbReference type="PATRIC" id="fig|1094551.3.peg.108"/>